<dbReference type="EMBL" id="JAODUP010000224">
    <property type="protein sequence ID" value="KAK2155992.1"/>
    <property type="molecule type" value="Genomic_DNA"/>
</dbReference>
<feature type="compositionally biased region" description="Polar residues" evidence="2">
    <location>
        <begin position="157"/>
        <end position="168"/>
    </location>
</feature>
<feature type="compositionally biased region" description="Basic and acidic residues" evidence="2">
    <location>
        <begin position="190"/>
        <end position="200"/>
    </location>
</feature>
<dbReference type="GO" id="GO:0008270">
    <property type="term" value="F:zinc ion binding"/>
    <property type="evidence" value="ECO:0007669"/>
    <property type="project" value="UniProtKB-KW"/>
</dbReference>
<evidence type="ECO:0000313" key="4">
    <source>
        <dbReference type="EMBL" id="KAK2155992.1"/>
    </source>
</evidence>
<feature type="region of interest" description="Disordered" evidence="2">
    <location>
        <begin position="134"/>
        <end position="213"/>
    </location>
</feature>
<dbReference type="AlphaFoldDB" id="A0AAD9N3P6"/>
<keyword evidence="1" id="KW-0479">Metal-binding</keyword>
<evidence type="ECO:0000313" key="5">
    <source>
        <dbReference type="Proteomes" id="UP001208570"/>
    </source>
</evidence>
<feature type="compositionally biased region" description="Polar residues" evidence="2">
    <location>
        <begin position="202"/>
        <end position="213"/>
    </location>
</feature>
<dbReference type="PROSITE" id="PS00028">
    <property type="entry name" value="ZINC_FINGER_C2H2_1"/>
    <property type="match status" value="1"/>
</dbReference>
<evidence type="ECO:0000259" key="3">
    <source>
        <dbReference type="PROSITE" id="PS50157"/>
    </source>
</evidence>
<name>A0AAD9N3P6_9ANNE</name>
<keyword evidence="5" id="KW-1185">Reference proteome</keyword>
<keyword evidence="1" id="KW-0862">Zinc</keyword>
<organism evidence="4 5">
    <name type="scientific">Paralvinella palmiformis</name>
    <dbReference type="NCBI Taxonomy" id="53620"/>
    <lineage>
        <taxon>Eukaryota</taxon>
        <taxon>Metazoa</taxon>
        <taxon>Spiralia</taxon>
        <taxon>Lophotrochozoa</taxon>
        <taxon>Annelida</taxon>
        <taxon>Polychaeta</taxon>
        <taxon>Sedentaria</taxon>
        <taxon>Canalipalpata</taxon>
        <taxon>Terebellida</taxon>
        <taxon>Terebelliformia</taxon>
        <taxon>Alvinellidae</taxon>
        <taxon>Paralvinella</taxon>
    </lineage>
</organism>
<gene>
    <name evidence="4" type="ORF">LSH36_224g02014</name>
</gene>
<evidence type="ECO:0000256" key="1">
    <source>
        <dbReference type="PROSITE-ProRule" id="PRU00042"/>
    </source>
</evidence>
<accession>A0AAD9N3P6</accession>
<feature type="compositionally biased region" description="Basic and acidic residues" evidence="2">
    <location>
        <begin position="233"/>
        <end position="252"/>
    </location>
</feature>
<dbReference type="Proteomes" id="UP001208570">
    <property type="component" value="Unassembled WGS sequence"/>
</dbReference>
<dbReference type="SMART" id="SM00355">
    <property type="entry name" value="ZnF_C2H2"/>
    <property type="match status" value="2"/>
</dbReference>
<feature type="compositionally biased region" description="Polar residues" evidence="2">
    <location>
        <begin position="177"/>
        <end position="186"/>
    </location>
</feature>
<dbReference type="PROSITE" id="PS50157">
    <property type="entry name" value="ZINC_FINGER_C2H2_2"/>
    <property type="match status" value="1"/>
</dbReference>
<feature type="region of interest" description="Disordered" evidence="2">
    <location>
        <begin position="233"/>
        <end position="258"/>
    </location>
</feature>
<sequence length="578" mass="64328">MADKATEQQMCSSAFADNECAQALLELAESSPVNGVMKAIVQSFSDAPHSTSAPCLNESADHGIKKIADGKSSILKRQLEETECRKAPSKTLSNFDPNLCVKMDCRSKEELRKELTKRICLDHNYTQLNQSVLKGRRSWPEPKQSTIKSPTRGLHSWKSTESPRSNPFHSDPVAVSGDTSTGSPLLQEQRVPKAKSEKENLATGSQQDLYQPEDSNYKNFNLLLKCLKADASTDRSRSSHKKNDDIDKRPTDHQSASYDEECTNQLMNASNTDSAEYQCLFCPRVFQQKCYMMKHMRHMHATSLKEEQDKKTDDVICPSCGMTVLWKDFKQHSHVCNQHTKKSKKQLEMNLAKCQFCGIRMRRHSLVLHLAQVHWRDNLDRTNSVFFDEDVDSDSSTLSGSEHELEDELDEATKHTIQLSNVDAVPSKSLTGVQRLDFPASVESDRRRSHDFIEVLPAHGKESASAVCDPDSQSVLQRFLSDASGKLDCNNSDISTLGGDCHSCIEHMMLHGENANSTELCLGSSNNNCPVASQMDATGLPSASFSVCLSKENSIQNFMPAPSVLVAPSLRTKMVSNT</sequence>
<comment type="caution">
    <text evidence="4">The sequence shown here is derived from an EMBL/GenBank/DDBJ whole genome shotgun (WGS) entry which is preliminary data.</text>
</comment>
<dbReference type="InterPro" id="IPR013087">
    <property type="entry name" value="Znf_C2H2_type"/>
</dbReference>
<evidence type="ECO:0000256" key="2">
    <source>
        <dbReference type="SAM" id="MobiDB-lite"/>
    </source>
</evidence>
<proteinExistence type="predicted"/>
<keyword evidence="1" id="KW-0863">Zinc-finger</keyword>
<reference evidence="4" key="1">
    <citation type="journal article" date="2023" name="Mol. Biol. Evol.">
        <title>Third-Generation Sequencing Reveals the Adaptive Role of the Epigenome in Three Deep-Sea Polychaetes.</title>
        <authorList>
            <person name="Perez M."/>
            <person name="Aroh O."/>
            <person name="Sun Y."/>
            <person name="Lan Y."/>
            <person name="Juniper S.K."/>
            <person name="Young C.R."/>
            <person name="Angers B."/>
            <person name="Qian P.Y."/>
        </authorList>
    </citation>
    <scope>NUCLEOTIDE SEQUENCE</scope>
    <source>
        <strain evidence="4">P08H-3</strain>
    </source>
</reference>
<feature type="domain" description="C2H2-type" evidence="3">
    <location>
        <begin position="277"/>
        <end position="305"/>
    </location>
</feature>
<protein>
    <recommendedName>
        <fullName evidence="3">C2H2-type domain-containing protein</fullName>
    </recommendedName>
</protein>